<dbReference type="EMBL" id="JAVDUM010000005">
    <property type="protein sequence ID" value="MDR6866788.1"/>
    <property type="molecule type" value="Genomic_DNA"/>
</dbReference>
<protein>
    <recommendedName>
        <fullName evidence="4">DUF222 domain-containing protein</fullName>
    </recommendedName>
</protein>
<feature type="region of interest" description="Disordered" evidence="1">
    <location>
        <begin position="57"/>
        <end position="87"/>
    </location>
</feature>
<reference evidence="2 3" key="1">
    <citation type="submission" date="2023-07" db="EMBL/GenBank/DDBJ databases">
        <title>Sorghum-associated microbial communities from plants grown in Nebraska, USA.</title>
        <authorList>
            <person name="Schachtman D."/>
        </authorList>
    </citation>
    <scope>NUCLEOTIDE SEQUENCE [LARGE SCALE GENOMIC DNA]</scope>
    <source>
        <strain evidence="2 3">2980</strain>
    </source>
</reference>
<dbReference type="Proteomes" id="UP001259347">
    <property type="component" value="Unassembled WGS sequence"/>
</dbReference>
<evidence type="ECO:0008006" key="4">
    <source>
        <dbReference type="Google" id="ProtNLM"/>
    </source>
</evidence>
<accession>A0ABU1SB08</accession>
<sequence>MAFRPVHPTDSDYNEPIAEWILDAIPGARELDDAVKAADAAASDVQSTAATLEHKLRAISERGDPEKGPRADVKNDDWNKASDAARPARAAVRPAMDAASHARKARFEFLYGTHDEPGAMDGGDFVAKVEPLYAEASRRAKSHLDALRDALIERDKFALAVGRVIVTDTGWLGIQHDLLNIDGYVEAGLNDEEADAWSIVNTALHEWVAPGTHKIGALRACQAIRENSEVPVALKANLYRNALAAHRVPLR</sequence>
<evidence type="ECO:0000313" key="3">
    <source>
        <dbReference type="Proteomes" id="UP001259347"/>
    </source>
</evidence>
<feature type="compositionally biased region" description="Basic and acidic residues" evidence="1">
    <location>
        <begin position="57"/>
        <end position="80"/>
    </location>
</feature>
<comment type="caution">
    <text evidence="2">The sequence shown here is derived from an EMBL/GenBank/DDBJ whole genome shotgun (WGS) entry which is preliminary data.</text>
</comment>
<name>A0ABU1SB08_9MICO</name>
<evidence type="ECO:0000256" key="1">
    <source>
        <dbReference type="SAM" id="MobiDB-lite"/>
    </source>
</evidence>
<keyword evidence="3" id="KW-1185">Reference proteome</keyword>
<evidence type="ECO:0000313" key="2">
    <source>
        <dbReference type="EMBL" id="MDR6866788.1"/>
    </source>
</evidence>
<gene>
    <name evidence="2" type="ORF">J2Y69_001387</name>
</gene>
<dbReference type="RefSeq" id="WP_310018922.1">
    <property type="nucleotide sequence ID" value="NZ_JAVDUM010000005.1"/>
</dbReference>
<proteinExistence type="predicted"/>
<organism evidence="2 3">
    <name type="scientific">Microbacterium resistens</name>
    <dbReference type="NCBI Taxonomy" id="156977"/>
    <lineage>
        <taxon>Bacteria</taxon>
        <taxon>Bacillati</taxon>
        <taxon>Actinomycetota</taxon>
        <taxon>Actinomycetes</taxon>
        <taxon>Micrococcales</taxon>
        <taxon>Microbacteriaceae</taxon>
        <taxon>Microbacterium</taxon>
    </lineage>
</organism>